<protein>
    <submittedName>
        <fullName evidence="2">Uncharacterized protein</fullName>
    </submittedName>
</protein>
<evidence type="ECO:0000313" key="3">
    <source>
        <dbReference type="Proteomes" id="UP000306402"/>
    </source>
</evidence>
<evidence type="ECO:0000256" key="1">
    <source>
        <dbReference type="SAM" id="Phobius"/>
    </source>
</evidence>
<dbReference type="EMBL" id="VCEJ01000009">
    <property type="protein sequence ID" value="TLU97369.1"/>
    <property type="molecule type" value="Genomic_DNA"/>
</dbReference>
<feature type="transmembrane region" description="Helical" evidence="1">
    <location>
        <begin position="136"/>
        <end position="158"/>
    </location>
</feature>
<dbReference type="Proteomes" id="UP000306402">
    <property type="component" value="Unassembled WGS sequence"/>
</dbReference>
<accession>A0A5R9KMM0</accession>
<proteinExistence type="predicted"/>
<keyword evidence="1" id="KW-0812">Transmembrane</keyword>
<sequence>MQDDLEKLYGILKDGNSAGIDIVPFFEGYERERMKKIFNRAINEGFADTPTVTTYSSGKEIFLRFSKEGKQYQSYQVYCDRHKIPETNISNSIFGNHNTANNVGQDIKIEERLENSLVKTPTDNNKHEVKMAISQFIFWLFSALVTGIGLGFTLAKLIDK</sequence>
<organism evidence="2 3">
    <name type="scientific">Dyadobacter luticola</name>
    <dbReference type="NCBI Taxonomy" id="1979387"/>
    <lineage>
        <taxon>Bacteria</taxon>
        <taxon>Pseudomonadati</taxon>
        <taxon>Bacteroidota</taxon>
        <taxon>Cytophagia</taxon>
        <taxon>Cytophagales</taxon>
        <taxon>Spirosomataceae</taxon>
        <taxon>Dyadobacter</taxon>
    </lineage>
</organism>
<dbReference type="RefSeq" id="WP_138368484.1">
    <property type="nucleotide sequence ID" value="NZ_VCEJ01000009.1"/>
</dbReference>
<keyword evidence="1" id="KW-0472">Membrane</keyword>
<keyword evidence="1" id="KW-1133">Transmembrane helix</keyword>
<gene>
    <name evidence="2" type="ORF">FEN17_26665</name>
</gene>
<name>A0A5R9KMM0_9BACT</name>
<keyword evidence="3" id="KW-1185">Reference proteome</keyword>
<evidence type="ECO:0000313" key="2">
    <source>
        <dbReference type="EMBL" id="TLU97369.1"/>
    </source>
</evidence>
<reference evidence="2 3" key="1">
    <citation type="submission" date="2019-05" db="EMBL/GenBank/DDBJ databases">
        <authorList>
            <person name="Qu J.-H."/>
        </authorList>
    </citation>
    <scope>NUCLEOTIDE SEQUENCE [LARGE SCALE GENOMIC DNA]</scope>
    <source>
        <strain evidence="2 3">T17</strain>
    </source>
</reference>
<dbReference type="OrthoDB" id="971551at2"/>
<dbReference type="AlphaFoldDB" id="A0A5R9KMM0"/>
<comment type="caution">
    <text evidence="2">The sequence shown here is derived from an EMBL/GenBank/DDBJ whole genome shotgun (WGS) entry which is preliminary data.</text>
</comment>